<dbReference type="Proteomes" id="UP000295097">
    <property type="component" value="Unassembled WGS sequence"/>
</dbReference>
<evidence type="ECO:0000259" key="14">
    <source>
        <dbReference type="Pfam" id="PF07715"/>
    </source>
</evidence>
<dbReference type="CDD" id="cd01347">
    <property type="entry name" value="ligand_gated_channel"/>
    <property type="match status" value="1"/>
</dbReference>
<evidence type="ECO:0000256" key="1">
    <source>
        <dbReference type="ARBA" id="ARBA00004571"/>
    </source>
</evidence>
<evidence type="ECO:0000256" key="3">
    <source>
        <dbReference type="ARBA" id="ARBA00022452"/>
    </source>
</evidence>
<evidence type="ECO:0000256" key="8">
    <source>
        <dbReference type="ARBA" id="ARBA00023136"/>
    </source>
</evidence>
<evidence type="ECO:0000256" key="11">
    <source>
        <dbReference type="RuleBase" id="RU003357"/>
    </source>
</evidence>
<proteinExistence type="inferred from homology"/>
<dbReference type="PANTHER" id="PTHR30069">
    <property type="entry name" value="TONB-DEPENDENT OUTER MEMBRANE RECEPTOR"/>
    <property type="match status" value="1"/>
</dbReference>
<sequence>MKRQFFAASAAALALTFAQNASAQDVISATDDVTVLEPVYVTTPLRRETTVLQSTSTVTVISEADIQKSAARDLPSLLRKYPGVNIKTNGGQGASASVMLRSATAAQTLVLIDGMRVGSATTGTTYLSNIPLSGIQRVEIVEGAHSAEWGADAIGGVVNIITKDGSFCENGKNVCTTVEAGVTYPWGGFGNVNVRGASEDGVSFNVGLALLGTEGYDFTTPASGYDEPDRDGFLQGSFNYSISKDFDWGRLYSEGMYARSNPQYDGNSETYGASANDSIQTNGALKVGAAIDHTEDWSSTFEVYSALDYARNFLKGSSIYTSQFNTVRYGLNASTQKTIWVGEAKNVLSLGGEIYREEVDATQRFDQSARNVGAIYGQYGLEWSAFDLNAGIRHDSDEQFGGATTYNIGLGYELIEGLKARASFGTGFRAPTFNELYYPGYANPDLEPERSRSWEAGLNWQPDAGTEIDMAVYQTFLRDMITSNASTGYRPFNVDKAKVSGIRATVSQALLEDRLDLDFGFEYRLPENETTDEYLVGQNRLKFTVGASYAATEKLNLNGDIEYVADRWKSPDLPEYTVVNVSALYQLDSAANVKFAVENLFNEDYETSLGYKEPGTTVTLGFSRTF</sequence>
<evidence type="ECO:0000256" key="9">
    <source>
        <dbReference type="ARBA" id="ARBA00023237"/>
    </source>
</evidence>
<evidence type="ECO:0000256" key="7">
    <source>
        <dbReference type="ARBA" id="ARBA00023077"/>
    </source>
</evidence>
<gene>
    <name evidence="15" type="ORF">EDC90_101078</name>
</gene>
<dbReference type="GO" id="GO:0006811">
    <property type="term" value="P:monoatomic ion transport"/>
    <property type="evidence" value="ECO:0007669"/>
    <property type="project" value="UniProtKB-KW"/>
</dbReference>
<feature type="domain" description="TonB-dependent receptor plug" evidence="14">
    <location>
        <begin position="52"/>
        <end position="157"/>
    </location>
</feature>
<feature type="signal peptide" evidence="12">
    <location>
        <begin position="1"/>
        <end position="23"/>
    </location>
</feature>
<organism evidence="15 16">
    <name type="scientific">Martelella mediterranea</name>
    <dbReference type="NCBI Taxonomy" id="293089"/>
    <lineage>
        <taxon>Bacteria</taxon>
        <taxon>Pseudomonadati</taxon>
        <taxon>Pseudomonadota</taxon>
        <taxon>Alphaproteobacteria</taxon>
        <taxon>Hyphomicrobiales</taxon>
        <taxon>Aurantimonadaceae</taxon>
        <taxon>Martelella</taxon>
    </lineage>
</organism>
<keyword evidence="4 10" id="KW-0812">Transmembrane</keyword>
<evidence type="ECO:0000256" key="6">
    <source>
        <dbReference type="ARBA" id="ARBA00023065"/>
    </source>
</evidence>
<dbReference type="InterPro" id="IPR039426">
    <property type="entry name" value="TonB-dep_rcpt-like"/>
</dbReference>
<dbReference type="InterPro" id="IPR000531">
    <property type="entry name" value="Beta-barrel_TonB"/>
</dbReference>
<dbReference type="SUPFAM" id="SSF56935">
    <property type="entry name" value="Porins"/>
    <property type="match status" value="1"/>
</dbReference>
<protein>
    <submittedName>
        <fullName evidence="15">Vitamin B12 transporter</fullName>
    </submittedName>
</protein>
<keyword evidence="5 12" id="KW-0732">Signal</keyword>
<dbReference type="Gene3D" id="2.170.130.10">
    <property type="entry name" value="TonB-dependent receptor, plug domain"/>
    <property type="match status" value="1"/>
</dbReference>
<dbReference type="InterPro" id="IPR037066">
    <property type="entry name" value="Plug_dom_sf"/>
</dbReference>
<dbReference type="GO" id="GO:0015889">
    <property type="term" value="P:cobalamin transport"/>
    <property type="evidence" value="ECO:0007669"/>
    <property type="project" value="TreeGrafter"/>
</dbReference>
<dbReference type="Pfam" id="PF00593">
    <property type="entry name" value="TonB_dep_Rec_b-barrel"/>
    <property type="match status" value="1"/>
</dbReference>
<keyword evidence="8 10" id="KW-0472">Membrane</keyword>
<dbReference type="PROSITE" id="PS52016">
    <property type="entry name" value="TONB_DEPENDENT_REC_3"/>
    <property type="match status" value="1"/>
</dbReference>
<keyword evidence="9 10" id="KW-0998">Cell outer membrane</keyword>
<evidence type="ECO:0000313" key="15">
    <source>
        <dbReference type="EMBL" id="TCT40225.1"/>
    </source>
</evidence>
<dbReference type="GO" id="GO:0009279">
    <property type="term" value="C:cell outer membrane"/>
    <property type="evidence" value="ECO:0007669"/>
    <property type="project" value="UniProtKB-SubCell"/>
</dbReference>
<evidence type="ECO:0000259" key="13">
    <source>
        <dbReference type="Pfam" id="PF00593"/>
    </source>
</evidence>
<dbReference type="AlphaFoldDB" id="A0A4R3NTX0"/>
<dbReference type="RefSeq" id="WP_165972791.1">
    <property type="nucleotide sequence ID" value="NZ_SMAR01000010.1"/>
</dbReference>
<evidence type="ECO:0000256" key="12">
    <source>
        <dbReference type="SAM" id="SignalP"/>
    </source>
</evidence>
<keyword evidence="16" id="KW-1185">Reference proteome</keyword>
<name>A0A4R3NTX0_9HYPH</name>
<evidence type="ECO:0000256" key="2">
    <source>
        <dbReference type="ARBA" id="ARBA00022448"/>
    </source>
</evidence>
<comment type="similarity">
    <text evidence="10 11">Belongs to the TonB-dependent receptor family.</text>
</comment>
<accession>A0A4R3NTX0</accession>
<reference evidence="15 16" key="1">
    <citation type="submission" date="2019-03" db="EMBL/GenBank/DDBJ databases">
        <title>Freshwater and sediment microbial communities from various areas in North America, analyzing microbe dynamics in response to fracking.</title>
        <authorList>
            <person name="Lamendella R."/>
        </authorList>
    </citation>
    <scope>NUCLEOTIDE SEQUENCE [LARGE SCALE GENOMIC DNA]</scope>
    <source>
        <strain evidence="15 16">175.2</strain>
    </source>
</reference>
<dbReference type="EMBL" id="SMAR01000010">
    <property type="protein sequence ID" value="TCT40225.1"/>
    <property type="molecule type" value="Genomic_DNA"/>
</dbReference>
<evidence type="ECO:0000313" key="16">
    <source>
        <dbReference type="Proteomes" id="UP000295097"/>
    </source>
</evidence>
<keyword evidence="7 11" id="KW-0798">TonB box</keyword>
<dbReference type="InterPro" id="IPR012910">
    <property type="entry name" value="Plug_dom"/>
</dbReference>
<dbReference type="PANTHER" id="PTHR30069:SF53">
    <property type="entry name" value="COLICIN I RECEPTOR-RELATED"/>
    <property type="match status" value="1"/>
</dbReference>
<comment type="caution">
    <text evidence="15">The sequence shown here is derived from an EMBL/GenBank/DDBJ whole genome shotgun (WGS) entry which is preliminary data.</text>
</comment>
<evidence type="ECO:0000256" key="10">
    <source>
        <dbReference type="PROSITE-ProRule" id="PRU01360"/>
    </source>
</evidence>
<keyword evidence="2 10" id="KW-0813">Transport</keyword>
<keyword evidence="3 10" id="KW-1134">Transmembrane beta strand</keyword>
<comment type="subcellular location">
    <subcellularLocation>
        <location evidence="1 10">Cell outer membrane</location>
        <topology evidence="1 10">Multi-pass membrane protein</topology>
    </subcellularLocation>
</comment>
<evidence type="ECO:0000256" key="5">
    <source>
        <dbReference type="ARBA" id="ARBA00022729"/>
    </source>
</evidence>
<feature type="domain" description="TonB-dependent receptor-like beta-barrel" evidence="13">
    <location>
        <begin position="230"/>
        <end position="600"/>
    </location>
</feature>
<dbReference type="InterPro" id="IPR036942">
    <property type="entry name" value="Beta-barrel_TonB_sf"/>
</dbReference>
<evidence type="ECO:0000256" key="4">
    <source>
        <dbReference type="ARBA" id="ARBA00022692"/>
    </source>
</evidence>
<feature type="chain" id="PRO_5020958655" evidence="12">
    <location>
        <begin position="24"/>
        <end position="626"/>
    </location>
</feature>
<dbReference type="Pfam" id="PF07715">
    <property type="entry name" value="Plug"/>
    <property type="match status" value="1"/>
</dbReference>
<dbReference type="Gene3D" id="2.40.170.20">
    <property type="entry name" value="TonB-dependent receptor, beta-barrel domain"/>
    <property type="match status" value="1"/>
</dbReference>
<keyword evidence="6" id="KW-0406">Ion transport</keyword>